<keyword evidence="4" id="KW-1185">Reference proteome</keyword>
<dbReference type="CDD" id="cd02440">
    <property type="entry name" value="AdoMet_MTases"/>
    <property type="match status" value="1"/>
</dbReference>
<gene>
    <name evidence="3" type="ORF">Raf01_03400</name>
</gene>
<reference evidence="3" key="1">
    <citation type="submission" date="2021-01" db="EMBL/GenBank/DDBJ databases">
        <title>Whole genome shotgun sequence of Rugosimonospora africana NBRC 104875.</title>
        <authorList>
            <person name="Komaki H."/>
            <person name="Tamura T."/>
        </authorList>
    </citation>
    <scope>NUCLEOTIDE SEQUENCE</scope>
    <source>
        <strain evidence="3">NBRC 104875</strain>
    </source>
</reference>
<dbReference type="PANTHER" id="PTHR14741:SF32">
    <property type="entry name" value="TRIMETHYLGUANOSINE SYNTHASE"/>
    <property type="match status" value="1"/>
</dbReference>
<name>A0A8J3QJJ8_9ACTN</name>
<dbReference type="PANTHER" id="PTHR14741">
    <property type="entry name" value="S-ADENOSYLMETHIONINE-DEPENDENT METHYLTRANSFERASE RELATED"/>
    <property type="match status" value="1"/>
</dbReference>
<dbReference type="RefSeq" id="WP_203915900.1">
    <property type="nucleotide sequence ID" value="NZ_BONZ01000006.1"/>
</dbReference>
<keyword evidence="3" id="KW-0808">Transferase</keyword>
<protein>
    <submittedName>
        <fullName evidence="3">Methyltransferase</fullName>
    </submittedName>
</protein>
<dbReference type="SUPFAM" id="SSF53335">
    <property type="entry name" value="S-adenosyl-L-methionine-dependent methyltransferases"/>
    <property type="match status" value="1"/>
</dbReference>
<dbReference type="GO" id="GO:0008168">
    <property type="term" value="F:methyltransferase activity"/>
    <property type="evidence" value="ECO:0007669"/>
    <property type="project" value="UniProtKB-KW"/>
</dbReference>
<dbReference type="InterPro" id="IPR029063">
    <property type="entry name" value="SAM-dependent_MTases_sf"/>
</dbReference>
<dbReference type="InterPro" id="IPR041497">
    <property type="entry name" value="Thump-like"/>
</dbReference>
<dbReference type="Gene3D" id="3.40.50.150">
    <property type="entry name" value="Vaccinia Virus protein VP39"/>
    <property type="match status" value="1"/>
</dbReference>
<evidence type="ECO:0000313" key="4">
    <source>
        <dbReference type="Proteomes" id="UP000642748"/>
    </source>
</evidence>
<keyword evidence="3" id="KW-0489">Methyltransferase</keyword>
<proteinExistence type="predicted"/>
<organism evidence="3 4">
    <name type="scientific">Rugosimonospora africana</name>
    <dbReference type="NCBI Taxonomy" id="556532"/>
    <lineage>
        <taxon>Bacteria</taxon>
        <taxon>Bacillati</taxon>
        <taxon>Actinomycetota</taxon>
        <taxon>Actinomycetes</taxon>
        <taxon>Micromonosporales</taxon>
        <taxon>Micromonosporaceae</taxon>
        <taxon>Rugosimonospora</taxon>
    </lineage>
</organism>
<evidence type="ECO:0000259" key="1">
    <source>
        <dbReference type="Pfam" id="PF13649"/>
    </source>
</evidence>
<dbReference type="Pfam" id="PF18096">
    <property type="entry name" value="Thump_like"/>
    <property type="match status" value="1"/>
</dbReference>
<evidence type="ECO:0000259" key="2">
    <source>
        <dbReference type="Pfam" id="PF18096"/>
    </source>
</evidence>
<dbReference type="EMBL" id="BONZ01000006">
    <property type="protein sequence ID" value="GIH12168.1"/>
    <property type="molecule type" value="Genomic_DNA"/>
</dbReference>
<accession>A0A8J3QJJ8</accession>
<dbReference type="Pfam" id="PF13649">
    <property type="entry name" value="Methyltransf_25"/>
    <property type="match status" value="1"/>
</dbReference>
<comment type="caution">
    <text evidence="3">The sequence shown here is derived from an EMBL/GenBank/DDBJ whole genome shotgun (WGS) entry which is preliminary data.</text>
</comment>
<dbReference type="GO" id="GO:0032259">
    <property type="term" value="P:methylation"/>
    <property type="evidence" value="ECO:0007669"/>
    <property type="project" value="UniProtKB-KW"/>
</dbReference>
<feature type="domain" description="Methyltransferase" evidence="1">
    <location>
        <begin position="103"/>
        <end position="168"/>
    </location>
</feature>
<dbReference type="Proteomes" id="UP000642748">
    <property type="component" value="Unassembled WGS sequence"/>
</dbReference>
<evidence type="ECO:0000313" key="3">
    <source>
        <dbReference type="EMBL" id="GIH12168.1"/>
    </source>
</evidence>
<sequence length="395" mass="41327">MTPELLVQFSTPAGVAALDAAAELADAPPLTAASALRARGLPPDLAAAAHTQAVLRLRARAKFGPDAAVMFFTRPGLEQATRSAVAGRRALRLAEAGVTRLADLGCGVGADTLAAARAGISVHAVDADPLTAAVAAANVRALGLDDLVTVACADASAVDLSTVDGVFCDPARRRGGSRVFDPRAYSPSWDFVAGLRDRVPRTVLKLAPGIAHTLIPAGAEAEWVSVDGDLVEAAFWCGPLAVVPRRASLLGPDTQTLTGTGEREAPVGPVRRYVYDPDPAVVRAHLVAEFASTVDGTLADSRIAYVYGDSAVPTGFARCFEVEEAMPLSVKRLKAVLRERGVGRLTIKKRGSALDPDELRRKLRLDGPAEATIILTRVDDAPTVLFATPVIRSRA</sequence>
<feature type="domain" description="THUMP-like" evidence="2">
    <location>
        <begin position="317"/>
        <end position="388"/>
    </location>
</feature>
<dbReference type="InterPro" id="IPR041698">
    <property type="entry name" value="Methyltransf_25"/>
</dbReference>
<dbReference type="AlphaFoldDB" id="A0A8J3QJJ8"/>